<reference evidence="2 3" key="1">
    <citation type="journal article" date="2022" name="Allergy">
        <title>Genome assembly and annotation of Periplaneta americana reveal a comprehensive cockroach allergen profile.</title>
        <authorList>
            <person name="Wang L."/>
            <person name="Xiong Q."/>
            <person name="Saelim N."/>
            <person name="Wang L."/>
            <person name="Nong W."/>
            <person name="Wan A.T."/>
            <person name="Shi M."/>
            <person name="Liu X."/>
            <person name="Cao Q."/>
            <person name="Hui J.H.L."/>
            <person name="Sookrung N."/>
            <person name="Leung T.F."/>
            <person name="Tungtrongchitr A."/>
            <person name="Tsui S.K.W."/>
        </authorList>
    </citation>
    <scope>NUCLEOTIDE SEQUENCE [LARGE SCALE GENOMIC DNA]</scope>
    <source>
        <strain evidence="2">PWHHKU_190912</strain>
    </source>
</reference>
<proteinExistence type="predicted"/>
<name>A0ABQ8U3K5_PERAM</name>
<organism evidence="2 3">
    <name type="scientific">Periplaneta americana</name>
    <name type="common">American cockroach</name>
    <name type="synonym">Blatta americana</name>
    <dbReference type="NCBI Taxonomy" id="6978"/>
    <lineage>
        <taxon>Eukaryota</taxon>
        <taxon>Metazoa</taxon>
        <taxon>Ecdysozoa</taxon>
        <taxon>Arthropoda</taxon>
        <taxon>Hexapoda</taxon>
        <taxon>Insecta</taxon>
        <taxon>Pterygota</taxon>
        <taxon>Neoptera</taxon>
        <taxon>Polyneoptera</taxon>
        <taxon>Dictyoptera</taxon>
        <taxon>Blattodea</taxon>
        <taxon>Blattoidea</taxon>
        <taxon>Blattidae</taxon>
        <taxon>Blattinae</taxon>
        <taxon>Periplaneta</taxon>
    </lineage>
</organism>
<dbReference type="Proteomes" id="UP001148838">
    <property type="component" value="Unassembled WGS sequence"/>
</dbReference>
<evidence type="ECO:0000256" key="1">
    <source>
        <dbReference type="SAM" id="MobiDB-lite"/>
    </source>
</evidence>
<feature type="region of interest" description="Disordered" evidence="1">
    <location>
        <begin position="59"/>
        <end position="119"/>
    </location>
</feature>
<sequence length="157" mass="17779">MAGLLKRGEKEEKCKIANKVTKDAVEDAREKMQRRLTKSVKKLAVEIGVSFGSAHKILRNKLGKPRKKRQPGIEPRPPGFTAVEKKKTGELTENEKESYKEHVERKEAARNLKDVGEEKTKNNKTMLAFEFDLQAVLSTPKGAQGPLFYVRKLAVYN</sequence>
<evidence type="ECO:0000313" key="2">
    <source>
        <dbReference type="EMBL" id="KAJ4452207.1"/>
    </source>
</evidence>
<feature type="compositionally biased region" description="Basic and acidic residues" evidence="1">
    <location>
        <begin position="83"/>
        <end position="119"/>
    </location>
</feature>
<keyword evidence="3" id="KW-1185">Reference proteome</keyword>
<dbReference type="EMBL" id="JAJSOF020000001">
    <property type="protein sequence ID" value="KAJ4452207.1"/>
    <property type="molecule type" value="Genomic_DNA"/>
</dbReference>
<accession>A0ABQ8U3K5</accession>
<evidence type="ECO:0000313" key="3">
    <source>
        <dbReference type="Proteomes" id="UP001148838"/>
    </source>
</evidence>
<comment type="caution">
    <text evidence="2">The sequence shown here is derived from an EMBL/GenBank/DDBJ whole genome shotgun (WGS) entry which is preliminary data.</text>
</comment>
<feature type="compositionally biased region" description="Basic residues" evidence="1">
    <location>
        <begin position="59"/>
        <end position="70"/>
    </location>
</feature>
<gene>
    <name evidence="2" type="ORF">ANN_03725</name>
</gene>
<protein>
    <submittedName>
        <fullName evidence="2">Uncharacterized protein</fullName>
    </submittedName>
</protein>